<dbReference type="STRING" id="1121326.CLMAG_06780"/>
<dbReference type="CDD" id="cd00408">
    <property type="entry name" value="DHDPS-like"/>
    <property type="match status" value="1"/>
</dbReference>
<feature type="active site" description="Proton donor/acceptor" evidence="3">
    <location>
        <position position="133"/>
    </location>
</feature>
<dbReference type="Proteomes" id="UP000076603">
    <property type="component" value="Unassembled WGS sequence"/>
</dbReference>
<proteinExistence type="inferred from homology"/>
<feature type="binding site" evidence="4">
    <location>
        <position position="45"/>
    </location>
    <ligand>
        <name>pyruvate</name>
        <dbReference type="ChEBI" id="CHEBI:15361"/>
    </ligand>
</feature>
<feature type="binding site" evidence="4">
    <location>
        <position position="209"/>
    </location>
    <ligand>
        <name>pyruvate</name>
        <dbReference type="ChEBI" id="CHEBI:15361"/>
    </ligand>
</feature>
<keyword evidence="6" id="KW-1185">Reference proteome</keyword>
<dbReference type="Pfam" id="PF00701">
    <property type="entry name" value="DHDPS"/>
    <property type="match status" value="1"/>
</dbReference>
<evidence type="ECO:0000256" key="1">
    <source>
        <dbReference type="ARBA" id="ARBA00023239"/>
    </source>
</evidence>
<evidence type="ECO:0000256" key="4">
    <source>
        <dbReference type="PIRSR" id="PIRSR001365-2"/>
    </source>
</evidence>
<dbReference type="RefSeq" id="WP_066617889.1">
    <property type="nucleotide sequence ID" value="NZ_FQXL01000031.1"/>
</dbReference>
<dbReference type="PRINTS" id="PR00146">
    <property type="entry name" value="DHPICSNTHASE"/>
</dbReference>
<dbReference type="Gene3D" id="3.20.20.70">
    <property type="entry name" value="Aldolase class I"/>
    <property type="match status" value="1"/>
</dbReference>
<dbReference type="InterPro" id="IPR002220">
    <property type="entry name" value="DapA-like"/>
</dbReference>
<comment type="similarity">
    <text evidence="2">Belongs to the DapA family.</text>
</comment>
<evidence type="ECO:0000256" key="2">
    <source>
        <dbReference type="PIRNR" id="PIRNR001365"/>
    </source>
</evidence>
<feature type="active site" description="Schiff-base intermediate with substrate" evidence="3">
    <location>
        <position position="164"/>
    </location>
</feature>
<dbReference type="PANTHER" id="PTHR42849:SF1">
    <property type="entry name" value="N-ACETYLNEURAMINATE LYASE"/>
    <property type="match status" value="1"/>
</dbReference>
<name>A0A161YRM4_9CLOT</name>
<evidence type="ECO:0000313" key="5">
    <source>
        <dbReference type="EMBL" id="KZL93632.1"/>
    </source>
</evidence>
<evidence type="ECO:0000256" key="3">
    <source>
        <dbReference type="PIRSR" id="PIRSR001365-1"/>
    </source>
</evidence>
<dbReference type="PIRSF" id="PIRSF001365">
    <property type="entry name" value="DHDPS"/>
    <property type="match status" value="1"/>
</dbReference>
<accession>A0A161YRM4</accession>
<dbReference type="PATRIC" id="fig|1121326.3.peg.637"/>
<comment type="caution">
    <text evidence="5">The sequence shown here is derived from an EMBL/GenBank/DDBJ whole genome shotgun (WGS) entry which is preliminary data.</text>
</comment>
<reference evidence="5 6" key="1">
    <citation type="submission" date="2016-04" db="EMBL/GenBank/DDBJ databases">
        <title>Genome sequence of Clostridium magnum DSM 2767.</title>
        <authorList>
            <person name="Poehlein A."/>
            <person name="Uhlig R."/>
            <person name="Fischer R."/>
            <person name="Bahl H."/>
            <person name="Daniel R."/>
        </authorList>
    </citation>
    <scope>NUCLEOTIDE SEQUENCE [LARGE SCALE GENOMIC DNA]</scope>
    <source>
        <strain evidence="5 6">DSM 2767</strain>
    </source>
</reference>
<dbReference type="InterPro" id="IPR013785">
    <property type="entry name" value="Aldolase_TIM"/>
</dbReference>
<dbReference type="EC" id="4.1.2.-" evidence="5"/>
<dbReference type="GO" id="GO:0005829">
    <property type="term" value="C:cytosol"/>
    <property type="evidence" value="ECO:0007669"/>
    <property type="project" value="TreeGrafter"/>
</dbReference>
<sequence>MFRGVFTPMVTIFDENGNFDKESNRFMIEKLISDGIYGICLLGTTGEFFNMSFEEKAEYIKFASETINGRVKLIVGAGSNNIKEAIALTKCAEENNADAILALPPFYFKLDDNHVYEYFAAIAKNTKLPIVLYNIPNNTNVSLSADLILKLANNFENIANGGVKDTTPALSNVRNFVERVKKVHKNFSVYSGIDEYLIPNLMIGGDGIIGTQTNTQAKLLVDTFKAFDAKDFDKLLSNQQEINRIMAVREMPGNNILSTKTAVSIALGLDFNTSLRYYNITSDENTKERIKNVVKPS</sequence>
<dbReference type="PANTHER" id="PTHR42849">
    <property type="entry name" value="N-ACETYLNEURAMINATE LYASE"/>
    <property type="match status" value="1"/>
</dbReference>
<dbReference type="GO" id="GO:0008747">
    <property type="term" value="F:N-acetylneuraminate lyase activity"/>
    <property type="evidence" value="ECO:0007669"/>
    <property type="project" value="TreeGrafter"/>
</dbReference>
<gene>
    <name evidence="5" type="primary">yagE_1</name>
    <name evidence="5" type="ORF">CLMAG_06780</name>
</gene>
<dbReference type="EMBL" id="LWAE01000001">
    <property type="protein sequence ID" value="KZL93632.1"/>
    <property type="molecule type" value="Genomic_DNA"/>
</dbReference>
<dbReference type="AlphaFoldDB" id="A0A161YRM4"/>
<dbReference type="OrthoDB" id="9782828at2"/>
<protein>
    <submittedName>
        <fullName evidence="5">Putative 2-keto-3-deoxy-galactonate aldolase YagE</fullName>
        <ecNumber evidence="5">4.1.2.-</ecNumber>
    </submittedName>
</protein>
<dbReference type="GO" id="GO:0019262">
    <property type="term" value="P:N-acetylneuraminate catabolic process"/>
    <property type="evidence" value="ECO:0007669"/>
    <property type="project" value="TreeGrafter"/>
</dbReference>
<organism evidence="5 6">
    <name type="scientific">Clostridium magnum DSM 2767</name>
    <dbReference type="NCBI Taxonomy" id="1121326"/>
    <lineage>
        <taxon>Bacteria</taxon>
        <taxon>Bacillati</taxon>
        <taxon>Bacillota</taxon>
        <taxon>Clostridia</taxon>
        <taxon>Eubacteriales</taxon>
        <taxon>Clostridiaceae</taxon>
        <taxon>Clostridium</taxon>
    </lineage>
</organism>
<keyword evidence="1 2" id="KW-0456">Lyase</keyword>
<evidence type="ECO:0000313" key="6">
    <source>
        <dbReference type="Proteomes" id="UP000076603"/>
    </source>
</evidence>
<dbReference type="SMART" id="SM01130">
    <property type="entry name" value="DHDPS"/>
    <property type="match status" value="1"/>
</dbReference>
<dbReference type="SUPFAM" id="SSF51569">
    <property type="entry name" value="Aldolase"/>
    <property type="match status" value="1"/>
</dbReference>